<gene>
    <name evidence="1" type="ORF">FF38_10540</name>
</gene>
<dbReference type="AlphaFoldDB" id="A0A0L0BWR9"/>
<dbReference type="Proteomes" id="UP000037069">
    <property type="component" value="Unassembled WGS sequence"/>
</dbReference>
<comment type="caution">
    <text evidence="1">The sequence shown here is derived from an EMBL/GenBank/DDBJ whole genome shotgun (WGS) entry which is preliminary data.</text>
</comment>
<proteinExistence type="predicted"/>
<evidence type="ECO:0000313" key="2">
    <source>
        <dbReference type="Proteomes" id="UP000037069"/>
    </source>
</evidence>
<organism evidence="1 2">
    <name type="scientific">Lucilia cuprina</name>
    <name type="common">Green bottle fly</name>
    <name type="synonym">Australian sheep blowfly</name>
    <dbReference type="NCBI Taxonomy" id="7375"/>
    <lineage>
        <taxon>Eukaryota</taxon>
        <taxon>Metazoa</taxon>
        <taxon>Ecdysozoa</taxon>
        <taxon>Arthropoda</taxon>
        <taxon>Hexapoda</taxon>
        <taxon>Insecta</taxon>
        <taxon>Pterygota</taxon>
        <taxon>Neoptera</taxon>
        <taxon>Endopterygota</taxon>
        <taxon>Diptera</taxon>
        <taxon>Brachycera</taxon>
        <taxon>Muscomorpha</taxon>
        <taxon>Oestroidea</taxon>
        <taxon>Calliphoridae</taxon>
        <taxon>Luciliinae</taxon>
        <taxon>Lucilia</taxon>
    </lineage>
</organism>
<keyword evidence="2" id="KW-1185">Reference proteome</keyword>
<sequence length="159" mass="18216">MLKEFFFLDTTTEAYIASVNAFFDTISAAVAATSSVAANLTQRSVEHKSVLHKLLACVRRSFNQKTSYKSCEVNSSSKTETKTRLVQWRFLIDHWKLYQLSSRQDGCTNILPQLHAILPLKKRFFVNTHVQYIYKHMDKENLNGWLNGGLLEVQKLSGL</sequence>
<dbReference type="EMBL" id="JRES01001227">
    <property type="protein sequence ID" value="KNC24465.1"/>
    <property type="molecule type" value="Genomic_DNA"/>
</dbReference>
<name>A0A0L0BWR9_LUCCU</name>
<reference evidence="1 2" key="1">
    <citation type="journal article" date="2015" name="Nat. Commun.">
        <title>Lucilia cuprina genome unlocks parasitic fly biology to underpin future interventions.</title>
        <authorList>
            <person name="Anstead C.A."/>
            <person name="Korhonen P.K."/>
            <person name="Young N.D."/>
            <person name="Hall R.S."/>
            <person name="Jex A.R."/>
            <person name="Murali S.C."/>
            <person name="Hughes D.S."/>
            <person name="Lee S.F."/>
            <person name="Perry T."/>
            <person name="Stroehlein A.J."/>
            <person name="Ansell B.R."/>
            <person name="Breugelmans B."/>
            <person name="Hofmann A."/>
            <person name="Qu J."/>
            <person name="Dugan S."/>
            <person name="Lee S.L."/>
            <person name="Chao H."/>
            <person name="Dinh H."/>
            <person name="Han Y."/>
            <person name="Doddapaneni H.V."/>
            <person name="Worley K.C."/>
            <person name="Muzny D.M."/>
            <person name="Ioannidis P."/>
            <person name="Waterhouse R.M."/>
            <person name="Zdobnov E.M."/>
            <person name="James P.J."/>
            <person name="Bagnall N.H."/>
            <person name="Kotze A.C."/>
            <person name="Gibbs R.A."/>
            <person name="Richards S."/>
            <person name="Batterham P."/>
            <person name="Gasser R.B."/>
        </authorList>
    </citation>
    <scope>NUCLEOTIDE SEQUENCE [LARGE SCALE GENOMIC DNA]</scope>
    <source>
        <strain evidence="1 2">LS</strain>
        <tissue evidence="1">Full body</tissue>
    </source>
</reference>
<accession>A0A0L0BWR9</accession>
<evidence type="ECO:0000313" key="1">
    <source>
        <dbReference type="EMBL" id="KNC24465.1"/>
    </source>
</evidence>
<protein>
    <submittedName>
        <fullName evidence="1">Uncharacterized protein</fullName>
    </submittedName>
</protein>